<dbReference type="EnsemblProtists" id="EOD19867">
    <property type="protein sequence ID" value="EOD19867"/>
    <property type="gene ID" value="EMIHUDRAFT_444799"/>
</dbReference>
<feature type="domain" description="A-kinase anchor protein 7-like phosphoesterase" evidence="1">
    <location>
        <begin position="18"/>
        <end position="225"/>
    </location>
</feature>
<dbReference type="KEGG" id="ehx:EMIHUDRAFT_444799"/>
<dbReference type="eggNOG" id="KOG2814">
    <property type="taxonomic scope" value="Eukaryota"/>
</dbReference>
<sequence length="232" mass="25099">MSARAATFLSRHFPATRPTHFLALRLGDPRLHERVRQLQAQVVAREPTLEPCAVPPERSHLTVLVFHAADDADVQRARDALRDCAPLAQRAFGQAPPALSFSGLGSFGQNVLFARVGPANADLEALSRFVEDVRQLYEHRELIPPSPGEGPAWVPHVTLLKTSRASSPKKRRRGGGAGRLRIRPESYEGLCADLGSHALPSLELCAMRGGGADSGYYPVLAELPLGQLPLGV</sequence>
<dbReference type="InterPro" id="IPR009097">
    <property type="entry name" value="Cyclic_Pdiesterase"/>
</dbReference>
<dbReference type="SUPFAM" id="SSF55144">
    <property type="entry name" value="LigT-like"/>
    <property type="match status" value="1"/>
</dbReference>
<dbReference type="InterPro" id="IPR052641">
    <property type="entry name" value="AKAP7_isoform_gamma"/>
</dbReference>
<dbReference type="Gene3D" id="3.90.1140.10">
    <property type="entry name" value="Cyclic phosphodiesterase"/>
    <property type="match status" value="1"/>
</dbReference>
<proteinExistence type="predicted"/>
<dbReference type="RefSeq" id="XP_005772296.1">
    <property type="nucleotide sequence ID" value="XM_005772239.1"/>
</dbReference>
<evidence type="ECO:0000259" key="1">
    <source>
        <dbReference type="Pfam" id="PF10469"/>
    </source>
</evidence>
<dbReference type="STRING" id="2903.R1CBY3"/>
<dbReference type="HOGENOM" id="CLU_1196745_0_0_1"/>
<evidence type="ECO:0000313" key="2">
    <source>
        <dbReference type="EnsemblProtists" id="EOD19867"/>
    </source>
</evidence>
<reference evidence="2" key="2">
    <citation type="submission" date="2024-10" db="UniProtKB">
        <authorList>
            <consortium name="EnsemblProtists"/>
        </authorList>
    </citation>
    <scope>IDENTIFICATION</scope>
</reference>
<dbReference type="Pfam" id="PF10469">
    <property type="entry name" value="AKAP7_NLS"/>
    <property type="match status" value="1"/>
</dbReference>
<accession>A0A0D3J8N2</accession>
<name>A0A0D3J8N2_EMIH1</name>
<dbReference type="OMA" id="KEMHDAM"/>
<evidence type="ECO:0000313" key="3">
    <source>
        <dbReference type="Proteomes" id="UP000013827"/>
    </source>
</evidence>
<dbReference type="InterPro" id="IPR019510">
    <property type="entry name" value="AKAP7-like_phosphoesterase"/>
</dbReference>
<dbReference type="AlphaFoldDB" id="A0A0D3J8N2"/>
<organism evidence="2 3">
    <name type="scientific">Emiliania huxleyi (strain CCMP1516)</name>
    <dbReference type="NCBI Taxonomy" id="280463"/>
    <lineage>
        <taxon>Eukaryota</taxon>
        <taxon>Haptista</taxon>
        <taxon>Haptophyta</taxon>
        <taxon>Prymnesiophyceae</taxon>
        <taxon>Isochrysidales</taxon>
        <taxon>Noelaerhabdaceae</taxon>
        <taxon>Emiliania</taxon>
    </lineage>
</organism>
<dbReference type="GO" id="GO:0005829">
    <property type="term" value="C:cytosol"/>
    <property type="evidence" value="ECO:0007669"/>
    <property type="project" value="TreeGrafter"/>
</dbReference>
<dbReference type="PANTHER" id="PTHR15934">
    <property type="entry name" value="RNA 2',3'-CYCLIC PHOSPHODIESTERASE"/>
    <property type="match status" value="1"/>
</dbReference>
<reference evidence="3" key="1">
    <citation type="journal article" date="2013" name="Nature">
        <title>Pan genome of the phytoplankton Emiliania underpins its global distribution.</title>
        <authorList>
            <person name="Read B.A."/>
            <person name="Kegel J."/>
            <person name="Klute M.J."/>
            <person name="Kuo A."/>
            <person name="Lefebvre S.C."/>
            <person name="Maumus F."/>
            <person name="Mayer C."/>
            <person name="Miller J."/>
            <person name="Monier A."/>
            <person name="Salamov A."/>
            <person name="Young J."/>
            <person name="Aguilar M."/>
            <person name="Claverie J.M."/>
            <person name="Frickenhaus S."/>
            <person name="Gonzalez K."/>
            <person name="Herman E.K."/>
            <person name="Lin Y.C."/>
            <person name="Napier J."/>
            <person name="Ogata H."/>
            <person name="Sarno A.F."/>
            <person name="Shmutz J."/>
            <person name="Schroeder D."/>
            <person name="de Vargas C."/>
            <person name="Verret F."/>
            <person name="von Dassow P."/>
            <person name="Valentin K."/>
            <person name="Van de Peer Y."/>
            <person name="Wheeler G."/>
            <person name="Dacks J.B."/>
            <person name="Delwiche C.F."/>
            <person name="Dyhrman S.T."/>
            <person name="Glockner G."/>
            <person name="John U."/>
            <person name="Richards T."/>
            <person name="Worden A.Z."/>
            <person name="Zhang X."/>
            <person name="Grigoriev I.V."/>
            <person name="Allen A.E."/>
            <person name="Bidle K."/>
            <person name="Borodovsky M."/>
            <person name="Bowler C."/>
            <person name="Brownlee C."/>
            <person name="Cock J.M."/>
            <person name="Elias M."/>
            <person name="Gladyshev V.N."/>
            <person name="Groth M."/>
            <person name="Guda C."/>
            <person name="Hadaegh A."/>
            <person name="Iglesias-Rodriguez M.D."/>
            <person name="Jenkins J."/>
            <person name="Jones B.M."/>
            <person name="Lawson T."/>
            <person name="Leese F."/>
            <person name="Lindquist E."/>
            <person name="Lobanov A."/>
            <person name="Lomsadze A."/>
            <person name="Malik S.B."/>
            <person name="Marsh M.E."/>
            <person name="Mackinder L."/>
            <person name="Mock T."/>
            <person name="Mueller-Roeber B."/>
            <person name="Pagarete A."/>
            <person name="Parker M."/>
            <person name="Probert I."/>
            <person name="Quesneville H."/>
            <person name="Raines C."/>
            <person name="Rensing S.A."/>
            <person name="Riano-Pachon D.M."/>
            <person name="Richier S."/>
            <person name="Rokitta S."/>
            <person name="Shiraiwa Y."/>
            <person name="Soanes D.M."/>
            <person name="van der Giezen M."/>
            <person name="Wahlund T.M."/>
            <person name="Williams B."/>
            <person name="Wilson W."/>
            <person name="Wolfe G."/>
            <person name="Wurch L.L."/>
        </authorList>
    </citation>
    <scope>NUCLEOTIDE SEQUENCE</scope>
</reference>
<dbReference type="GeneID" id="17265412"/>
<keyword evidence="3" id="KW-1185">Reference proteome</keyword>
<protein>
    <recommendedName>
        <fullName evidence="1">A-kinase anchor protein 7-like phosphoesterase domain-containing protein</fullName>
    </recommendedName>
</protein>
<dbReference type="PaxDb" id="2903-EOD19867"/>
<dbReference type="PANTHER" id="PTHR15934:SF2">
    <property type="entry name" value="A-KINASE ANCHOR PROTEIN 7-LIKE PHOSPHOESTERASE DOMAIN-CONTAINING PROTEIN"/>
    <property type="match status" value="1"/>
</dbReference>
<dbReference type="Proteomes" id="UP000013827">
    <property type="component" value="Unassembled WGS sequence"/>
</dbReference>
<dbReference type="GO" id="GO:0010738">
    <property type="term" value="P:regulation of protein kinase A signaling"/>
    <property type="evidence" value="ECO:0007669"/>
    <property type="project" value="TreeGrafter"/>
</dbReference>
<dbReference type="GO" id="GO:0034237">
    <property type="term" value="F:protein kinase A regulatory subunit binding"/>
    <property type="evidence" value="ECO:0007669"/>
    <property type="project" value="TreeGrafter"/>
</dbReference>